<dbReference type="SUPFAM" id="SSF88946">
    <property type="entry name" value="Sigma2 domain of RNA polymerase sigma factors"/>
    <property type="match status" value="1"/>
</dbReference>
<dbReference type="InterPro" id="IPR007627">
    <property type="entry name" value="RNA_pol_sigma70_r2"/>
</dbReference>
<protein>
    <submittedName>
        <fullName evidence="5">DNA-directed RNA polymerase specialized sigma subunit</fullName>
    </submittedName>
</protein>
<evidence type="ECO:0000256" key="1">
    <source>
        <dbReference type="ARBA" id="ARBA00023015"/>
    </source>
</evidence>
<dbReference type="InterPro" id="IPR013325">
    <property type="entry name" value="RNA_pol_sigma_r2"/>
</dbReference>
<dbReference type="NCBIfam" id="TIGR02937">
    <property type="entry name" value="sigma70-ECF"/>
    <property type="match status" value="1"/>
</dbReference>
<dbReference type="Gene3D" id="1.10.1740.10">
    <property type="match status" value="1"/>
</dbReference>
<dbReference type="EMBL" id="LT605205">
    <property type="protein sequence ID" value="SCD21684.1"/>
    <property type="molecule type" value="Genomic_DNA"/>
</dbReference>
<dbReference type="RefSeq" id="WP_232001465.1">
    <property type="nucleotide sequence ID" value="NZ_LT605205.1"/>
</dbReference>
<dbReference type="InterPro" id="IPR014284">
    <property type="entry name" value="RNA_pol_sigma-70_dom"/>
</dbReference>
<evidence type="ECO:0000256" key="3">
    <source>
        <dbReference type="ARBA" id="ARBA00023163"/>
    </source>
</evidence>
<evidence type="ECO:0000259" key="4">
    <source>
        <dbReference type="Pfam" id="PF04542"/>
    </source>
</evidence>
<evidence type="ECO:0000256" key="2">
    <source>
        <dbReference type="ARBA" id="ARBA00023082"/>
    </source>
</evidence>
<dbReference type="AlphaFoldDB" id="A0A1R3TDI8"/>
<evidence type="ECO:0000313" key="5">
    <source>
        <dbReference type="EMBL" id="SCD21684.1"/>
    </source>
</evidence>
<keyword evidence="6" id="KW-1185">Reference proteome</keyword>
<dbReference type="GO" id="GO:0006352">
    <property type="term" value="P:DNA-templated transcription initiation"/>
    <property type="evidence" value="ECO:0007669"/>
    <property type="project" value="InterPro"/>
</dbReference>
<dbReference type="PANTHER" id="PTHR43133:SF45">
    <property type="entry name" value="RNA POLYMERASE ECF-TYPE SIGMA FACTOR"/>
    <property type="match status" value="1"/>
</dbReference>
<dbReference type="Proteomes" id="UP000187464">
    <property type="component" value="Chromosome I"/>
</dbReference>
<dbReference type="Pfam" id="PF04542">
    <property type="entry name" value="Sigma70_r2"/>
    <property type="match status" value="1"/>
</dbReference>
<keyword evidence="3" id="KW-0804">Transcription</keyword>
<gene>
    <name evidence="5" type="ORF">PSM36_2890</name>
</gene>
<accession>A0A1R3TDI8</accession>
<feature type="domain" description="RNA polymerase sigma-70 region 2" evidence="4">
    <location>
        <begin position="8"/>
        <end position="73"/>
    </location>
</feature>
<keyword evidence="1" id="KW-0805">Transcription regulation</keyword>
<dbReference type="STRING" id="1642647.PSM36_2890"/>
<dbReference type="GO" id="GO:0016987">
    <property type="term" value="F:sigma factor activity"/>
    <property type="evidence" value="ECO:0007669"/>
    <property type="project" value="UniProtKB-KW"/>
</dbReference>
<dbReference type="InterPro" id="IPR039425">
    <property type="entry name" value="RNA_pol_sigma-70-like"/>
</dbReference>
<keyword evidence="5" id="KW-0240">DNA-directed RNA polymerase</keyword>
<proteinExistence type="predicted"/>
<evidence type="ECO:0000313" key="6">
    <source>
        <dbReference type="Proteomes" id="UP000187464"/>
    </source>
</evidence>
<reference evidence="5 6" key="1">
    <citation type="submission" date="2016-08" db="EMBL/GenBank/DDBJ databases">
        <authorList>
            <person name="Seilhamer J.J."/>
        </authorList>
    </citation>
    <scope>NUCLEOTIDE SEQUENCE [LARGE SCALE GENOMIC DNA]</scope>
    <source>
        <strain evidence="5">M3/6</strain>
    </source>
</reference>
<organism evidence="5 6">
    <name type="scientific">Proteiniphilum saccharofermentans</name>
    <dbReference type="NCBI Taxonomy" id="1642647"/>
    <lineage>
        <taxon>Bacteria</taxon>
        <taxon>Pseudomonadati</taxon>
        <taxon>Bacteroidota</taxon>
        <taxon>Bacteroidia</taxon>
        <taxon>Bacteroidales</taxon>
        <taxon>Dysgonomonadaceae</taxon>
        <taxon>Proteiniphilum</taxon>
    </lineage>
</organism>
<keyword evidence="2" id="KW-0731">Sigma factor</keyword>
<dbReference type="PANTHER" id="PTHR43133">
    <property type="entry name" value="RNA POLYMERASE ECF-TYPE SIGMA FACTO"/>
    <property type="match status" value="1"/>
</dbReference>
<dbReference type="GO" id="GO:0000428">
    <property type="term" value="C:DNA-directed RNA polymerase complex"/>
    <property type="evidence" value="ECO:0007669"/>
    <property type="project" value="UniProtKB-KW"/>
</dbReference>
<sequence length="109" mass="13327">MEKEFIELINTHHGILWKICNVYFYGSSYKEDYYQEILIRLWKAFPNFKGQSAFSTWMYRVALNAAIDILRKLNVRPECVGLIRYQHNRRYKDMYTNLNQSTDFFNNYF</sequence>
<dbReference type="KEGG" id="psac:PSM36_2890"/>
<name>A0A1R3TDI8_9BACT</name>